<name>A0AAD3DRI0_9CHLO</name>
<proteinExistence type="predicted"/>
<feature type="compositionally biased region" description="Low complexity" evidence="1">
    <location>
        <begin position="703"/>
        <end position="712"/>
    </location>
</feature>
<organism evidence="2 3">
    <name type="scientific">Astrephomene gubernaculifera</name>
    <dbReference type="NCBI Taxonomy" id="47775"/>
    <lineage>
        <taxon>Eukaryota</taxon>
        <taxon>Viridiplantae</taxon>
        <taxon>Chlorophyta</taxon>
        <taxon>core chlorophytes</taxon>
        <taxon>Chlorophyceae</taxon>
        <taxon>CS clade</taxon>
        <taxon>Chlamydomonadales</taxon>
        <taxon>Astrephomenaceae</taxon>
        <taxon>Astrephomene</taxon>
    </lineage>
</organism>
<evidence type="ECO:0000313" key="2">
    <source>
        <dbReference type="EMBL" id="GFR46724.1"/>
    </source>
</evidence>
<gene>
    <name evidence="2" type="ORF">Agub_g8347</name>
</gene>
<feature type="compositionally biased region" description="Pro residues" evidence="1">
    <location>
        <begin position="693"/>
        <end position="702"/>
    </location>
</feature>
<dbReference type="PANTHER" id="PTHR47532">
    <property type="entry name" value="RETINAL-BINDING PROTEIN"/>
    <property type="match status" value="1"/>
</dbReference>
<feature type="region of interest" description="Disordered" evidence="1">
    <location>
        <begin position="561"/>
        <end position="656"/>
    </location>
</feature>
<comment type="caution">
    <text evidence="2">The sequence shown here is derived from an EMBL/GenBank/DDBJ whole genome shotgun (WGS) entry which is preliminary data.</text>
</comment>
<dbReference type="PANTHER" id="PTHR47532:SF1">
    <property type="entry name" value="RETINAL-BINDING PROTEIN"/>
    <property type="match status" value="1"/>
</dbReference>
<feature type="compositionally biased region" description="Low complexity" evidence="1">
    <location>
        <begin position="579"/>
        <end position="638"/>
    </location>
</feature>
<dbReference type="EMBL" id="BMAR01000015">
    <property type="protein sequence ID" value="GFR46724.1"/>
    <property type="molecule type" value="Genomic_DNA"/>
</dbReference>
<dbReference type="AlphaFoldDB" id="A0AAD3DRI0"/>
<dbReference type="Proteomes" id="UP001054857">
    <property type="component" value="Unassembled WGS sequence"/>
</dbReference>
<sequence>MTQPKHKPLVPITREYLRLFYQKYPLEPVPAETRETHMRNVELLAGVVTKPASCVPEQYGLATPTRIDDCFWRNRMICEEIALSLSKLTEAFPDTPDLAIVCERCRELLVKSERAVFAVQESNTASVKAQLQQFIPQDFRGALLESKRLSTEARYRRQIEDLVKRGGSIRQKFDTYLQQQWERRQALVQLGECSGMFKMVIKWVAGIPQVLLDFAKEINAKLGPMEEQRIKYGPDLYGITTLGLRLDVCLAAWAENAEAPAARSAATQLVEVVEPAIQFYCEHMLRVIQFIGDVFQHSPFFVSKEDIEGHGAGDGEGGDEVVSVRVSSSTAEAVAAVAAAAAGAVPAESGVAAAKGGGKKGGDYAAPSLTLSACSSDVGSMGAAGAGVHAVACTVTAPAASAAPSLAPKLTPSPVPVAPVTATAPAAASPSAAPEAASSPAASAAQTDHNAVMPAAASSTPSTSVSLALPPRQPSLVHMDTPPPHLLTLATLSGGRSHSHSSQGHGHGHVHAGHVHMATGSAVGSSRAHRGSHVIGRSSWTADSMASYVTAEEEQPWYCCLEEGFGSGGSEAGIDAEQQRQQQQPQVEQAEQQAQKEPQPQQLQQTTQPKARPQQTQTQPLAEQQQPLSTSVTQQQQQEEAKGLTTPASKGRHDSNAGGCFSCFWRGRRARPQDHPGQPQQQVGAAYMGPPASQSPPAPPSSPSAVPHASSPDGNSAPLGHHGPQSGGDGVPLEHLNPIAE</sequence>
<keyword evidence="3" id="KW-1185">Reference proteome</keyword>
<protein>
    <submittedName>
        <fullName evidence="2">Uncharacterized protein</fullName>
    </submittedName>
</protein>
<evidence type="ECO:0000313" key="3">
    <source>
        <dbReference type="Proteomes" id="UP001054857"/>
    </source>
</evidence>
<accession>A0AAD3DRI0</accession>
<reference evidence="2 3" key="1">
    <citation type="journal article" date="2021" name="Sci. Rep.">
        <title>Genome sequencing of the multicellular alga Astrephomene provides insights into convergent evolution of germ-soma differentiation.</title>
        <authorList>
            <person name="Yamashita S."/>
            <person name="Yamamoto K."/>
            <person name="Matsuzaki R."/>
            <person name="Suzuki S."/>
            <person name="Yamaguchi H."/>
            <person name="Hirooka S."/>
            <person name="Minakuchi Y."/>
            <person name="Miyagishima S."/>
            <person name="Kawachi M."/>
            <person name="Toyoda A."/>
            <person name="Nozaki H."/>
        </authorList>
    </citation>
    <scope>NUCLEOTIDE SEQUENCE [LARGE SCALE GENOMIC DNA]</scope>
    <source>
        <strain evidence="2 3">NIES-4017</strain>
    </source>
</reference>
<feature type="region of interest" description="Disordered" evidence="1">
    <location>
        <begin position="429"/>
        <end position="468"/>
    </location>
</feature>
<evidence type="ECO:0000256" key="1">
    <source>
        <dbReference type="SAM" id="MobiDB-lite"/>
    </source>
</evidence>
<feature type="region of interest" description="Disordered" evidence="1">
    <location>
        <begin position="668"/>
        <end position="741"/>
    </location>
</feature>